<dbReference type="GO" id="GO:0051536">
    <property type="term" value="F:iron-sulfur cluster binding"/>
    <property type="evidence" value="ECO:0007669"/>
    <property type="project" value="InterPro"/>
</dbReference>
<dbReference type="Gene3D" id="3.10.20.440">
    <property type="entry name" value="2Fe-2S iron-sulphur cluster binding domain, sarcosine oxidase, alpha subunit, N-terminal domain"/>
    <property type="match status" value="1"/>
</dbReference>
<dbReference type="Pfam" id="PF13510">
    <property type="entry name" value="Fer2_4"/>
    <property type="match status" value="1"/>
</dbReference>
<organism evidence="2 3">
    <name type="scientific">Limimaricola pyoseonensis</name>
    <dbReference type="NCBI Taxonomy" id="521013"/>
    <lineage>
        <taxon>Bacteria</taxon>
        <taxon>Pseudomonadati</taxon>
        <taxon>Pseudomonadota</taxon>
        <taxon>Alphaproteobacteria</taxon>
        <taxon>Rhodobacterales</taxon>
        <taxon>Paracoccaceae</taxon>
        <taxon>Limimaricola</taxon>
    </lineage>
</organism>
<reference evidence="3" key="1">
    <citation type="submission" date="2016-10" db="EMBL/GenBank/DDBJ databases">
        <authorList>
            <person name="Varghese N."/>
            <person name="Submissions S."/>
        </authorList>
    </citation>
    <scope>NUCLEOTIDE SEQUENCE [LARGE SCALE GENOMIC DNA]</scope>
    <source>
        <strain evidence="3">DSM 21424</strain>
    </source>
</reference>
<dbReference type="InterPro" id="IPR036010">
    <property type="entry name" value="2Fe-2S_ferredoxin-like_sf"/>
</dbReference>
<dbReference type="Proteomes" id="UP000198922">
    <property type="component" value="Unassembled WGS sequence"/>
</dbReference>
<evidence type="ECO:0000313" key="3">
    <source>
        <dbReference type="Proteomes" id="UP000198922"/>
    </source>
</evidence>
<dbReference type="STRING" id="521013.SAMN04488567_3289"/>
<dbReference type="InterPro" id="IPR042204">
    <property type="entry name" value="2Fe-2S-bd_N"/>
</dbReference>
<dbReference type="SUPFAM" id="SSF54292">
    <property type="entry name" value="2Fe-2S ferredoxin-like"/>
    <property type="match status" value="1"/>
</dbReference>
<proteinExistence type="predicted"/>
<accession>A0A1G7HU96</accession>
<name>A0A1G7HU96_9RHOB</name>
<evidence type="ECO:0000256" key="1">
    <source>
        <dbReference type="ARBA" id="ARBA00023002"/>
    </source>
</evidence>
<keyword evidence="3" id="KW-1185">Reference proteome</keyword>
<dbReference type="RefSeq" id="WP_165612618.1">
    <property type="nucleotide sequence ID" value="NZ_FNAT01000006.1"/>
</dbReference>
<keyword evidence="1" id="KW-0560">Oxidoreductase</keyword>
<protein>
    <submittedName>
        <fullName evidence="2">2Fe-2S iron-sulfur cluster binding domain-containing protein</fullName>
    </submittedName>
</protein>
<evidence type="ECO:0000313" key="2">
    <source>
        <dbReference type="EMBL" id="SDF03804.1"/>
    </source>
</evidence>
<sequence>MTFRTLETASEHDGADMVEIFIDDNPVRARRGQNLAALMLTGTAGTFRASPVDGSARAPFCMMGSCFECLVEIDGLSNCQACLTPVRPGMRVRRQL</sequence>
<dbReference type="EMBL" id="FNAT01000006">
    <property type="protein sequence ID" value="SDF03804.1"/>
    <property type="molecule type" value="Genomic_DNA"/>
</dbReference>
<gene>
    <name evidence="2" type="ORF">SAMN04488567_3289</name>
</gene>
<dbReference type="AlphaFoldDB" id="A0A1G7HU96"/>
<dbReference type="GO" id="GO:0016491">
    <property type="term" value="F:oxidoreductase activity"/>
    <property type="evidence" value="ECO:0007669"/>
    <property type="project" value="UniProtKB-KW"/>
</dbReference>